<dbReference type="GO" id="GO:0003677">
    <property type="term" value="F:DNA binding"/>
    <property type="evidence" value="ECO:0007669"/>
    <property type="project" value="UniProtKB-KW"/>
</dbReference>
<dbReference type="EMBL" id="QWEG01000004">
    <property type="protein sequence ID" value="RHW41733.1"/>
    <property type="molecule type" value="Genomic_DNA"/>
</dbReference>
<dbReference type="GO" id="GO:0006950">
    <property type="term" value="P:response to stress"/>
    <property type="evidence" value="ECO:0007669"/>
    <property type="project" value="TreeGrafter"/>
</dbReference>
<dbReference type="CDD" id="cd00090">
    <property type="entry name" value="HTH_ARSR"/>
    <property type="match status" value="1"/>
</dbReference>
<dbReference type="InterPro" id="IPR036390">
    <property type="entry name" value="WH_DNA-bd_sf"/>
</dbReference>
<keyword evidence="1" id="KW-0238">DNA-binding</keyword>
<proteinExistence type="predicted"/>
<evidence type="ECO:0000256" key="1">
    <source>
        <dbReference type="ARBA" id="ARBA00023125"/>
    </source>
</evidence>
<comment type="caution">
    <text evidence="3">The sequence shown here is derived from an EMBL/GenBank/DDBJ whole genome shotgun (WGS) entry which is preliminary data.</text>
</comment>
<dbReference type="PANTHER" id="PTHR33164:SF101">
    <property type="entry name" value="TRANSCRIPTIONAL REPRESSOR MPRA"/>
    <property type="match status" value="1"/>
</dbReference>
<dbReference type="Proteomes" id="UP000284416">
    <property type="component" value="Unassembled WGS sequence"/>
</dbReference>
<accession>A0A417YWD4</accession>
<evidence type="ECO:0000313" key="3">
    <source>
        <dbReference type="EMBL" id="RHW41733.1"/>
    </source>
</evidence>
<dbReference type="Pfam" id="PF01047">
    <property type="entry name" value="MarR"/>
    <property type="match status" value="1"/>
</dbReference>
<dbReference type="InterPro" id="IPR000835">
    <property type="entry name" value="HTH_MarR-typ"/>
</dbReference>
<gene>
    <name evidence="3" type="ORF">D1B31_06895</name>
</gene>
<dbReference type="SMART" id="SM00529">
    <property type="entry name" value="HTH_DTXR"/>
    <property type="match status" value="1"/>
</dbReference>
<organism evidence="3 4">
    <name type="scientific">Neobacillus notoginsengisoli</name>
    <dbReference type="NCBI Taxonomy" id="1578198"/>
    <lineage>
        <taxon>Bacteria</taxon>
        <taxon>Bacillati</taxon>
        <taxon>Bacillota</taxon>
        <taxon>Bacilli</taxon>
        <taxon>Bacillales</taxon>
        <taxon>Bacillaceae</taxon>
        <taxon>Neobacillus</taxon>
    </lineage>
</organism>
<evidence type="ECO:0000259" key="2">
    <source>
        <dbReference type="PROSITE" id="PS50995"/>
    </source>
</evidence>
<dbReference type="InterPro" id="IPR039422">
    <property type="entry name" value="MarR/SlyA-like"/>
</dbReference>
<dbReference type="AlphaFoldDB" id="A0A417YWD4"/>
<dbReference type="SUPFAM" id="SSF46785">
    <property type="entry name" value="Winged helix' DNA-binding domain"/>
    <property type="match status" value="1"/>
</dbReference>
<sequence length="151" mass="17226">MDSEISQKLINTFMQFRKTGWHTKKIAGCNPSEFKLLIVIKKGMNEGTEAMKVSEISQKLQVTPPTVTQLINVLEKDGLVERTIDPKDRRAVKIRLTEQGLEVTLKAKQAFRETFLGLIDHLGEEDSHKLAELLEKVNEYFLNESKREGKA</sequence>
<dbReference type="GO" id="GO:0046914">
    <property type="term" value="F:transition metal ion binding"/>
    <property type="evidence" value="ECO:0007669"/>
    <property type="project" value="InterPro"/>
</dbReference>
<evidence type="ECO:0000313" key="4">
    <source>
        <dbReference type="Proteomes" id="UP000284416"/>
    </source>
</evidence>
<dbReference type="InterPro" id="IPR036388">
    <property type="entry name" value="WH-like_DNA-bd_sf"/>
</dbReference>
<dbReference type="InterPro" id="IPR022689">
    <property type="entry name" value="Iron_dep_repressor"/>
</dbReference>
<dbReference type="PANTHER" id="PTHR33164">
    <property type="entry name" value="TRANSCRIPTIONAL REGULATOR, MARR FAMILY"/>
    <property type="match status" value="1"/>
</dbReference>
<dbReference type="OrthoDB" id="163346at2"/>
<keyword evidence="4" id="KW-1185">Reference proteome</keyword>
<dbReference type="InterPro" id="IPR011991">
    <property type="entry name" value="ArsR-like_HTH"/>
</dbReference>
<dbReference type="PRINTS" id="PR00598">
    <property type="entry name" value="HTHMARR"/>
</dbReference>
<feature type="domain" description="HTH marR-type" evidence="2">
    <location>
        <begin position="1"/>
        <end position="139"/>
    </location>
</feature>
<dbReference type="RefSeq" id="WP_118920315.1">
    <property type="nucleotide sequence ID" value="NZ_QWEG01000004.1"/>
</dbReference>
<reference evidence="3 4" key="1">
    <citation type="journal article" date="2017" name="Int. J. Syst. Evol. Microbiol.">
        <title>Bacillus notoginsengisoli sp. nov., a novel bacterium isolated from the rhizosphere of Panax notoginseng.</title>
        <authorList>
            <person name="Zhang M.Y."/>
            <person name="Cheng J."/>
            <person name="Cai Y."/>
            <person name="Zhang T.Y."/>
            <person name="Wu Y.Y."/>
            <person name="Manikprabhu D."/>
            <person name="Li W.J."/>
            <person name="Zhang Y.X."/>
        </authorList>
    </citation>
    <scope>NUCLEOTIDE SEQUENCE [LARGE SCALE GENOMIC DNA]</scope>
    <source>
        <strain evidence="3 4">JCM 30743</strain>
    </source>
</reference>
<protein>
    <submittedName>
        <fullName evidence="3">MarR family transcriptional regulator</fullName>
    </submittedName>
</protein>
<dbReference type="GO" id="GO:0003700">
    <property type="term" value="F:DNA-binding transcription factor activity"/>
    <property type="evidence" value="ECO:0007669"/>
    <property type="project" value="InterPro"/>
</dbReference>
<dbReference type="PROSITE" id="PS50995">
    <property type="entry name" value="HTH_MARR_2"/>
    <property type="match status" value="1"/>
</dbReference>
<dbReference type="Gene3D" id="1.10.10.10">
    <property type="entry name" value="Winged helix-like DNA-binding domain superfamily/Winged helix DNA-binding domain"/>
    <property type="match status" value="1"/>
</dbReference>
<name>A0A417YWD4_9BACI</name>
<dbReference type="SMART" id="SM00347">
    <property type="entry name" value="HTH_MARR"/>
    <property type="match status" value="1"/>
</dbReference>